<keyword evidence="1" id="KW-1133">Transmembrane helix</keyword>
<feature type="transmembrane region" description="Helical" evidence="1">
    <location>
        <begin position="7"/>
        <end position="29"/>
    </location>
</feature>
<sequence length="98" mass="11553">MRVLLELIRIILIFGLLGGIFSSVLTYFYKSLGVTQYEWLGFLAILLLLFVTYRNKWQFKGWYNGKGKEMLSRKTANFLISFSVLLLIFPLIVDYFLR</sequence>
<keyword evidence="1" id="KW-0472">Membrane</keyword>
<protein>
    <recommendedName>
        <fullName evidence="4">DUF4181 domain-containing protein</fullName>
    </recommendedName>
</protein>
<dbReference type="KEGG" id="bda:FSZ17_02570"/>
<accession>A0A5B8Z004</accession>
<evidence type="ECO:0000313" key="2">
    <source>
        <dbReference type="EMBL" id="QED46255.1"/>
    </source>
</evidence>
<dbReference type="EMBL" id="CP042593">
    <property type="protein sequence ID" value="QED46255.1"/>
    <property type="molecule type" value="Genomic_DNA"/>
</dbReference>
<evidence type="ECO:0000313" key="3">
    <source>
        <dbReference type="Proteomes" id="UP000321555"/>
    </source>
</evidence>
<organism evidence="2 3">
    <name type="scientific">Cytobacillus dafuensis</name>
    <name type="common">Bacillus dafuensis</name>
    <dbReference type="NCBI Taxonomy" id="1742359"/>
    <lineage>
        <taxon>Bacteria</taxon>
        <taxon>Bacillati</taxon>
        <taxon>Bacillota</taxon>
        <taxon>Bacilli</taxon>
        <taxon>Bacillales</taxon>
        <taxon>Bacillaceae</taxon>
        <taxon>Cytobacillus</taxon>
    </lineage>
</organism>
<dbReference type="AlphaFoldDB" id="A0A5B8Z004"/>
<name>A0A5B8Z004_CYTDA</name>
<evidence type="ECO:0000256" key="1">
    <source>
        <dbReference type="SAM" id="Phobius"/>
    </source>
</evidence>
<proteinExistence type="predicted"/>
<gene>
    <name evidence="2" type="ORF">FSZ17_02570</name>
</gene>
<keyword evidence="1" id="KW-0812">Transmembrane</keyword>
<reference evidence="3" key="1">
    <citation type="submission" date="2019-08" db="EMBL/GenBank/DDBJ databases">
        <authorList>
            <person name="Zheng X."/>
        </authorList>
    </citation>
    <scope>NUCLEOTIDE SEQUENCE [LARGE SCALE GENOMIC DNA]</scope>
    <source>
        <strain evidence="3">FJAT-25496</strain>
    </source>
</reference>
<feature type="transmembrane region" description="Helical" evidence="1">
    <location>
        <begin position="35"/>
        <end position="55"/>
    </location>
</feature>
<keyword evidence="3" id="KW-1185">Reference proteome</keyword>
<evidence type="ECO:0008006" key="4">
    <source>
        <dbReference type="Google" id="ProtNLM"/>
    </source>
</evidence>
<dbReference type="Proteomes" id="UP000321555">
    <property type="component" value="Chromosome"/>
</dbReference>
<feature type="transmembrane region" description="Helical" evidence="1">
    <location>
        <begin position="76"/>
        <end position="97"/>
    </location>
</feature>
<dbReference type="RefSeq" id="WP_057775578.1">
    <property type="nucleotide sequence ID" value="NZ_CP042593.1"/>
</dbReference>